<keyword evidence="11" id="KW-1185">Reference proteome</keyword>
<gene>
    <name evidence="10" type="ORF">GWI33_013989</name>
</gene>
<dbReference type="Proteomes" id="UP000625711">
    <property type="component" value="Unassembled WGS sequence"/>
</dbReference>
<comment type="subcellular location">
    <subcellularLocation>
        <location evidence="1">Membrane</location>
        <topology evidence="1">Multi-pass membrane protein</topology>
    </subcellularLocation>
</comment>
<name>A0A834MCS5_RHYFE</name>
<dbReference type="Pfam" id="PF04193">
    <property type="entry name" value="PQ-loop"/>
    <property type="match status" value="1"/>
</dbReference>
<dbReference type="PANTHER" id="PTHR12226">
    <property type="entry name" value="MANNOSE-P-DOLICHOL UTILIZATION DEFECT 1 LEC35 -RELATED"/>
    <property type="match status" value="1"/>
</dbReference>
<keyword evidence="2" id="KW-0813">Transport</keyword>
<evidence type="ECO:0000256" key="4">
    <source>
        <dbReference type="ARBA" id="ARBA00022737"/>
    </source>
</evidence>
<evidence type="ECO:0000256" key="3">
    <source>
        <dbReference type="ARBA" id="ARBA00022692"/>
    </source>
</evidence>
<dbReference type="PANTHER" id="PTHR12226:SF2">
    <property type="entry name" value="MANNOSE-P-DOLICHOL UTILIZATION DEFECT 1 PROTEIN"/>
    <property type="match status" value="1"/>
</dbReference>
<dbReference type="SMART" id="SM00679">
    <property type="entry name" value="CTNS"/>
    <property type="match status" value="1"/>
</dbReference>
<sequence length="135" mass="15102">MNSTAYNIFRQAALFILTPKCFDNYFIDFNFTDGPCFSATLSKALGVFLILGSLLVKVPQILKIFRNKSGSGINMFSVTLDLAAITIHMAYNFVKEFPFSSWGDTLFLAVQTLEKAYKLGPITKMAILANWLQLP</sequence>
<evidence type="ECO:0000256" key="7">
    <source>
        <dbReference type="ARBA" id="ARBA00038475"/>
    </source>
</evidence>
<dbReference type="OrthoDB" id="271506at2759"/>
<evidence type="ECO:0000256" key="5">
    <source>
        <dbReference type="ARBA" id="ARBA00022989"/>
    </source>
</evidence>
<keyword evidence="4" id="KW-0677">Repeat</keyword>
<proteinExistence type="inferred from homology"/>
<comment type="similarity">
    <text evidence="7">Belongs to the MPDU1 (TC 2.A.43.3) family.</text>
</comment>
<keyword evidence="5 9" id="KW-1133">Transmembrane helix</keyword>
<keyword evidence="6 9" id="KW-0472">Membrane</keyword>
<dbReference type="GO" id="GO:0016020">
    <property type="term" value="C:membrane"/>
    <property type="evidence" value="ECO:0007669"/>
    <property type="project" value="UniProtKB-SubCell"/>
</dbReference>
<evidence type="ECO:0000256" key="2">
    <source>
        <dbReference type="ARBA" id="ARBA00022448"/>
    </source>
</evidence>
<keyword evidence="3 9" id="KW-0812">Transmembrane</keyword>
<evidence type="ECO:0000256" key="8">
    <source>
        <dbReference type="ARBA" id="ARBA00067517"/>
    </source>
</evidence>
<dbReference type="InterPro" id="IPR016817">
    <property type="entry name" value="MannP-dilichol_defect-1"/>
</dbReference>
<evidence type="ECO:0000313" key="10">
    <source>
        <dbReference type="EMBL" id="KAF7273299.1"/>
    </source>
</evidence>
<feature type="transmembrane region" description="Helical" evidence="9">
    <location>
        <begin position="74"/>
        <end position="94"/>
    </location>
</feature>
<organism evidence="10 11">
    <name type="scientific">Rhynchophorus ferrugineus</name>
    <name type="common">Red palm weevil</name>
    <name type="synonym">Curculio ferrugineus</name>
    <dbReference type="NCBI Taxonomy" id="354439"/>
    <lineage>
        <taxon>Eukaryota</taxon>
        <taxon>Metazoa</taxon>
        <taxon>Ecdysozoa</taxon>
        <taxon>Arthropoda</taxon>
        <taxon>Hexapoda</taxon>
        <taxon>Insecta</taxon>
        <taxon>Pterygota</taxon>
        <taxon>Neoptera</taxon>
        <taxon>Endopterygota</taxon>
        <taxon>Coleoptera</taxon>
        <taxon>Polyphaga</taxon>
        <taxon>Cucujiformia</taxon>
        <taxon>Curculionidae</taxon>
        <taxon>Dryophthorinae</taxon>
        <taxon>Rhynchophorus</taxon>
    </lineage>
</organism>
<protein>
    <recommendedName>
        <fullName evidence="8">Mannose-P-dolichol utilization defect 1 protein homolog</fullName>
    </recommendedName>
</protein>
<feature type="transmembrane region" description="Helical" evidence="9">
    <location>
        <begin position="44"/>
        <end position="62"/>
    </location>
</feature>
<evidence type="ECO:0000256" key="6">
    <source>
        <dbReference type="ARBA" id="ARBA00023136"/>
    </source>
</evidence>
<dbReference type="FunFam" id="1.20.1280.290:FF:000006">
    <property type="entry name" value="mannose-P-dolichol utilization defect 1 protein"/>
    <property type="match status" value="1"/>
</dbReference>
<evidence type="ECO:0000256" key="9">
    <source>
        <dbReference type="SAM" id="Phobius"/>
    </source>
</evidence>
<dbReference type="AlphaFoldDB" id="A0A834MCS5"/>
<dbReference type="Gene3D" id="1.20.1280.290">
    <property type="match status" value="1"/>
</dbReference>
<evidence type="ECO:0000313" key="11">
    <source>
        <dbReference type="Proteomes" id="UP000625711"/>
    </source>
</evidence>
<comment type="caution">
    <text evidence="10">The sequence shown here is derived from an EMBL/GenBank/DDBJ whole genome shotgun (WGS) entry which is preliminary data.</text>
</comment>
<accession>A0A834MCS5</accession>
<reference evidence="10" key="1">
    <citation type="submission" date="2020-08" db="EMBL/GenBank/DDBJ databases">
        <title>Genome sequencing and assembly of the red palm weevil Rhynchophorus ferrugineus.</title>
        <authorList>
            <person name="Dias G.B."/>
            <person name="Bergman C.M."/>
            <person name="Manee M."/>
        </authorList>
    </citation>
    <scope>NUCLEOTIDE SEQUENCE</scope>
    <source>
        <strain evidence="10">AA-2017</strain>
        <tissue evidence="10">Whole larva</tissue>
    </source>
</reference>
<dbReference type="EMBL" id="JAACXV010013501">
    <property type="protein sequence ID" value="KAF7273299.1"/>
    <property type="molecule type" value="Genomic_DNA"/>
</dbReference>
<evidence type="ECO:0000256" key="1">
    <source>
        <dbReference type="ARBA" id="ARBA00004141"/>
    </source>
</evidence>
<dbReference type="InterPro" id="IPR006603">
    <property type="entry name" value="PQ-loop_rpt"/>
</dbReference>
<dbReference type="GO" id="GO:0009312">
    <property type="term" value="P:oligosaccharide biosynthetic process"/>
    <property type="evidence" value="ECO:0007669"/>
    <property type="project" value="TreeGrafter"/>
</dbReference>